<dbReference type="SMART" id="SM00028">
    <property type="entry name" value="TPR"/>
    <property type="match status" value="3"/>
</dbReference>
<evidence type="ECO:0000256" key="3">
    <source>
        <dbReference type="PROSITE-ProRule" id="PRU00339"/>
    </source>
</evidence>
<evidence type="ECO:0000313" key="4">
    <source>
        <dbReference type="EMBL" id="TWA90120.1"/>
    </source>
</evidence>
<gene>
    <name evidence="4" type="ORF">FBZ96_11717</name>
</gene>
<feature type="repeat" description="TPR" evidence="3">
    <location>
        <begin position="129"/>
        <end position="162"/>
    </location>
</feature>
<accession>A0A560CZ28</accession>
<dbReference type="RefSeq" id="WP_145670016.1">
    <property type="nucleotide sequence ID" value="NZ_VITK01000017.1"/>
</dbReference>
<dbReference type="Gene3D" id="3.40.50.2000">
    <property type="entry name" value="Glycogen Phosphorylase B"/>
    <property type="match status" value="1"/>
</dbReference>
<keyword evidence="2 3" id="KW-0802">TPR repeat</keyword>
<dbReference type="InterPro" id="IPR019734">
    <property type="entry name" value="TPR_rpt"/>
</dbReference>
<organism evidence="4 5">
    <name type="scientific">Bradyrhizobium stylosanthis</name>
    <dbReference type="NCBI Taxonomy" id="1803665"/>
    <lineage>
        <taxon>Bacteria</taxon>
        <taxon>Pseudomonadati</taxon>
        <taxon>Pseudomonadota</taxon>
        <taxon>Alphaproteobacteria</taxon>
        <taxon>Hyphomicrobiales</taxon>
        <taxon>Nitrobacteraceae</taxon>
        <taxon>Bradyrhizobium</taxon>
    </lineage>
</organism>
<comment type="caution">
    <text evidence="4">The sequence shown here is derived from an EMBL/GenBank/DDBJ whole genome shotgun (WGS) entry which is preliminary data.</text>
</comment>
<dbReference type="Proteomes" id="UP000319949">
    <property type="component" value="Unassembled WGS sequence"/>
</dbReference>
<dbReference type="SUPFAM" id="SSF53756">
    <property type="entry name" value="UDP-Glycosyltransferase/glycogen phosphorylase"/>
    <property type="match status" value="1"/>
</dbReference>
<dbReference type="PANTHER" id="PTHR44186:SF1">
    <property type="entry name" value="BARDET-BIEDL SYNDROME 4 PROTEIN"/>
    <property type="match status" value="1"/>
</dbReference>
<protein>
    <submittedName>
        <fullName evidence="4">Glycosyl transferase family 9 (Putative heptosyltransferase)</fullName>
    </submittedName>
</protein>
<reference evidence="4 5" key="1">
    <citation type="submission" date="2019-06" db="EMBL/GenBank/DDBJ databases">
        <title>Genomic Encyclopedia of Type Strains, Phase IV (KMG-V): Genome sequencing to study the core and pangenomes of soil and plant-associated prokaryotes.</title>
        <authorList>
            <person name="Whitman W."/>
        </authorList>
    </citation>
    <scope>NUCLEOTIDE SEQUENCE [LARGE SCALE GENOMIC DNA]</scope>
    <source>
        <strain evidence="4 5">BR 510</strain>
    </source>
</reference>
<dbReference type="STRING" id="1803665.GCA_001641335_02535"/>
<proteinExistence type="predicted"/>
<dbReference type="Gene3D" id="1.25.40.10">
    <property type="entry name" value="Tetratricopeptide repeat domain"/>
    <property type="match status" value="1"/>
</dbReference>
<dbReference type="InterPro" id="IPR011990">
    <property type="entry name" value="TPR-like_helical_dom_sf"/>
</dbReference>
<keyword evidence="4" id="KW-0808">Transferase</keyword>
<evidence type="ECO:0000313" key="5">
    <source>
        <dbReference type="Proteomes" id="UP000319949"/>
    </source>
</evidence>
<dbReference type="SUPFAM" id="SSF48452">
    <property type="entry name" value="TPR-like"/>
    <property type="match status" value="1"/>
</dbReference>
<dbReference type="PANTHER" id="PTHR44186">
    <property type="match status" value="1"/>
</dbReference>
<dbReference type="EMBL" id="VITK01000017">
    <property type="protein sequence ID" value="TWA90120.1"/>
    <property type="molecule type" value="Genomic_DNA"/>
</dbReference>
<dbReference type="PROSITE" id="PS50005">
    <property type="entry name" value="TPR"/>
    <property type="match status" value="1"/>
</dbReference>
<sequence>MTVRVDQFPEVQGVVSEPPVQARNLSVGEVLGQVTELVQAKKYDEVQALLQNAMGQHPNNGDLINANGYVLTAMKRQSDALRWYRDALEFSPMGSGIWNNLGTAFKHLKFYNVAIACHQRAIALSNNEAFLHHNLGLCYAEVGQHGEAIMAFDRALALQSDFHLARWDRARSYLHLGNYRKGWADYEVRLVSGQIPARSVSGRQWTGTPYAGSRLLVLAEQGFGDTLWALRYLPRVKGLGGELIVECQPALCSLVASLGVADRVVAKGEPLPEADYYCSFCSLPGLFTPDLSLLPAQPYLSKPAEREAKFEPYLRKGAGCLKVGIVWSGSVTFERNAERAISLERLLQSVDFPGVQLYSLQKGSPEQELQGVELRRPIIDLAPELKDFADTAAVVANLDLVIMTDSAVAHLAGGLGVPVWILLGHSAHWLWLLDRADSPWYPSARLFRPRIEGDWDHVLDNLAIELMKLATVKVPLSSVG</sequence>
<dbReference type="Pfam" id="PF13424">
    <property type="entry name" value="TPR_12"/>
    <property type="match status" value="1"/>
</dbReference>
<evidence type="ECO:0000256" key="2">
    <source>
        <dbReference type="ARBA" id="ARBA00022803"/>
    </source>
</evidence>
<name>A0A560CZ28_9BRAD</name>
<dbReference type="OrthoDB" id="6193797at2"/>
<keyword evidence="5" id="KW-1185">Reference proteome</keyword>
<dbReference type="GO" id="GO:0016740">
    <property type="term" value="F:transferase activity"/>
    <property type="evidence" value="ECO:0007669"/>
    <property type="project" value="UniProtKB-KW"/>
</dbReference>
<dbReference type="AlphaFoldDB" id="A0A560CZ28"/>
<keyword evidence="1" id="KW-0677">Repeat</keyword>
<evidence type="ECO:0000256" key="1">
    <source>
        <dbReference type="ARBA" id="ARBA00022737"/>
    </source>
</evidence>